<comment type="caution">
    <text evidence="1">The sequence shown here is derived from an EMBL/GenBank/DDBJ whole genome shotgun (WGS) entry which is preliminary data.</text>
</comment>
<keyword evidence="2" id="KW-1185">Reference proteome</keyword>
<protein>
    <submittedName>
        <fullName evidence="1">Uncharacterized protein</fullName>
    </submittedName>
</protein>
<name>A0A7W9TJ14_9ACTN</name>
<evidence type="ECO:0000313" key="1">
    <source>
        <dbReference type="EMBL" id="MBB6081638.1"/>
    </source>
</evidence>
<proteinExistence type="predicted"/>
<dbReference type="Proteomes" id="UP000591537">
    <property type="component" value="Unassembled WGS sequence"/>
</dbReference>
<evidence type="ECO:0000313" key="2">
    <source>
        <dbReference type="Proteomes" id="UP000591537"/>
    </source>
</evidence>
<gene>
    <name evidence="1" type="ORF">HNR57_007589</name>
</gene>
<accession>A0A7W9TJ14</accession>
<dbReference type="AlphaFoldDB" id="A0A7W9TJ14"/>
<dbReference type="EMBL" id="JACHGV010000020">
    <property type="protein sequence ID" value="MBB6081638.1"/>
    <property type="molecule type" value="Genomic_DNA"/>
</dbReference>
<organism evidence="1 2">
    <name type="scientific">Streptomyces paradoxus</name>
    <dbReference type="NCBI Taxonomy" id="66375"/>
    <lineage>
        <taxon>Bacteria</taxon>
        <taxon>Bacillati</taxon>
        <taxon>Actinomycetota</taxon>
        <taxon>Actinomycetes</taxon>
        <taxon>Kitasatosporales</taxon>
        <taxon>Streptomycetaceae</taxon>
        <taxon>Streptomyces</taxon>
    </lineage>
</organism>
<reference evidence="1 2" key="1">
    <citation type="submission" date="2020-08" db="EMBL/GenBank/DDBJ databases">
        <title>Genomic Encyclopedia of Type Strains, Phase IV (KMG-IV): sequencing the most valuable type-strain genomes for metagenomic binning, comparative biology and taxonomic classification.</title>
        <authorList>
            <person name="Goeker M."/>
        </authorList>
    </citation>
    <scope>NUCLEOTIDE SEQUENCE [LARGE SCALE GENOMIC DNA]</scope>
    <source>
        <strain evidence="1 2">DSM 43350</strain>
    </source>
</reference>
<sequence>MINARQNTDAGKALKGFYTYSRVLEGDRFLVWIR</sequence>